<reference evidence="4 5" key="1">
    <citation type="submission" date="2023-03" db="EMBL/GenBank/DDBJ databases">
        <title>Muricauda XX sp. nov. and Muricauda XXX sp. nov., two novel species isolated from Okinawa Trough.</title>
        <authorList>
            <person name="Cao W."/>
            <person name="Deng X."/>
        </authorList>
    </citation>
    <scope>NUCLEOTIDE SEQUENCE [LARGE SCALE GENOMIC DNA]</scope>
    <source>
        <strain evidence="4 5">334s03</strain>
    </source>
</reference>
<proteinExistence type="predicted"/>
<feature type="domain" description="Protein FecR C-terminal" evidence="3">
    <location>
        <begin position="312"/>
        <end position="380"/>
    </location>
</feature>
<protein>
    <submittedName>
        <fullName evidence="4">DUF4974 domain-containing protein</fullName>
    </submittedName>
</protein>
<gene>
    <name evidence="4" type="ORF">PY092_18370</name>
</gene>
<evidence type="ECO:0000259" key="2">
    <source>
        <dbReference type="Pfam" id="PF04773"/>
    </source>
</evidence>
<dbReference type="Pfam" id="PF04773">
    <property type="entry name" value="FecR"/>
    <property type="match status" value="1"/>
</dbReference>
<evidence type="ECO:0000313" key="4">
    <source>
        <dbReference type="EMBL" id="MDF0718134.1"/>
    </source>
</evidence>
<feature type="transmembrane region" description="Helical" evidence="1">
    <location>
        <begin position="74"/>
        <end position="95"/>
    </location>
</feature>
<feature type="domain" description="FecR protein" evidence="2">
    <location>
        <begin position="169"/>
        <end position="263"/>
    </location>
</feature>
<dbReference type="Pfam" id="PF16344">
    <property type="entry name" value="FecR_C"/>
    <property type="match status" value="1"/>
</dbReference>
<dbReference type="InterPro" id="IPR032508">
    <property type="entry name" value="FecR_C"/>
</dbReference>
<dbReference type="PIRSF" id="PIRSF018266">
    <property type="entry name" value="FecR"/>
    <property type="match status" value="1"/>
</dbReference>
<evidence type="ECO:0000313" key="5">
    <source>
        <dbReference type="Proteomes" id="UP001221366"/>
    </source>
</evidence>
<keyword evidence="1" id="KW-0812">Transmembrane</keyword>
<sequence length="381" mass="43621">MEVENIIHKYLLNEASSEDLDFLSNWILKEGNETLFENLVKNHLEVTMAMNKPNTDKIKKELFKRIQRDKNRRVVNTVLKYAAVLTLFLSLGYLYHQQGQIDHLEKNTLVPKVESVTITLDDGTIEELVPTENKKIRNANGTLIGSQDHSKLTYSKATKAEELVHNTLYVPHGKRFDVVLSDGTHIFLNSGTTLRYPIAFVEKEHRTVFLNGEAYFDVAKNAEHPFVVNVNGLIVKVLGTKFNVSNYVEDAGINTVLVEGSVELYKNDTQHGNDGSPLLLKPGFMARWDRASNEIGVENVDTRLYTAWIDGKLVFRNTSFRKIRHTLERKYSVTIKNRNSELDEQLFDATFDIETIDEVLESFSKSFAIDYYIKDNEVIIE</sequence>
<keyword evidence="1" id="KW-0472">Membrane</keyword>
<dbReference type="Proteomes" id="UP001221366">
    <property type="component" value="Unassembled WGS sequence"/>
</dbReference>
<dbReference type="PANTHER" id="PTHR30273:SF2">
    <property type="entry name" value="PROTEIN FECR"/>
    <property type="match status" value="1"/>
</dbReference>
<dbReference type="Gene3D" id="2.60.120.1440">
    <property type="match status" value="1"/>
</dbReference>
<dbReference type="Gene3D" id="3.55.50.30">
    <property type="match status" value="1"/>
</dbReference>
<dbReference type="InterPro" id="IPR012373">
    <property type="entry name" value="Ferrdict_sens_TM"/>
</dbReference>
<name>A0ABT5Y3W0_9FLAO</name>
<dbReference type="InterPro" id="IPR006860">
    <property type="entry name" value="FecR"/>
</dbReference>
<comment type="caution">
    <text evidence="4">The sequence shown here is derived from an EMBL/GenBank/DDBJ whole genome shotgun (WGS) entry which is preliminary data.</text>
</comment>
<evidence type="ECO:0000256" key="1">
    <source>
        <dbReference type="SAM" id="Phobius"/>
    </source>
</evidence>
<evidence type="ECO:0000259" key="3">
    <source>
        <dbReference type="Pfam" id="PF16344"/>
    </source>
</evidence>
<organism evidence="4 5">
    <name type="scientific">Flagellimonas yonaguniensis</name>
    <dbReference type="NCBI Taxonomy" id="3031325"/>
    <lineage>
        <taxon>Bacteria</taxon>
        <taxon>Pseudomonadati</taxon>
        <taxon>Bacteroidota</taxon>
        <taxon>Flavobacteriia</taxon>
        <taxon>Flavobacteriales</taxon>
        <taxon>Flavobacteriaceae</taxon>
        <taxon>Flagellimonas</taxon>
    </lineage>
</organism>
<dbReference type="PANTHER" id="PTHR30273">
    <property type="entry name" value="PERIPLASMIC SIGNAL SENSOR AND SIGMA FACTOR ACTIVATOR FECR-RELATED"/>
    <property type="match status" value="1"/>
</dbReference>
<keyword evidence="5" id="KW-1185">Reference proteome</keyword>
<accession>A0ABT5Y3W0</accession>
<keyword evidence="1" id="KW-1133">Transmembrane helix</keyword>
<dbReference type="RefSeq" id="WP_275617221.1">
    <property type="nucleotide sequence ID" value="NZ_JARFVB010000019.1"/>
</dbReference>
<dbReference type="EMBL" id="JARFVB010000019">
    <property type="protein sequence ID" value="MDF0718134.1"/>
    <property type="molecule type" value="Genomic_DNA"/>
</dbReference>